<accession>A0A9D1F1Z1</accession>
<feature type="transmembrane region" description="Helical" evidence="1">
    <location>
        <begin position="120"/>
        <end position="139"/>
    </location>
</feature>
<keyword evidence="1" id="KW-0812">Transmembrane</keyword>
<dbReference type="EMBL" id="DVIT01000002">
    <property type="protein sequence ID" value="HIS46039.1"/>
    <property type="molecule type" value="Genomic_DNA"/>
</dbReference>
<keyword evidence="1" id="KW-1133">Transmembrane helix</keyword>
<sequence>MNSLGIRHEIGTKVTLLWTDTAGQEHTSDFTLCGWWDSPTNFSEACAWISADTASALVPDYNSESSANVTLGVTLYQPGDLEAQAQQILNEQGILEASYTTNLAYNDARREQASGQARPFYEPAVLVVICGFFMIYGIVHVTAEGDEGFFAGLKALGMTPRQIRSLLSWPLYVRWLLYF</sequence>
<name>A0A9D1F1Z1_9FIRM</name>
<protein>
    <submittedName>
        <fullName evidence="2">Uncharacterized protein</fullName>
    </submittedName>
</protein>
<gene>
    <name evidence="2" type="ORF">IAB46_00475</name>
</gene>
<evidence type="ECO:0000313" key="3">
    <source>
        <dbReference type="Proteomes" id="UP000823927"/>
    </source>
</evidence>
<dbReference type="AlphaFoldDB" id="A0A9D1F1Z1"/>
<dbReference type="Proteomes" id="UP000823927">
    <property type="component" value="Unassembled WGS sequence"/>
</dbReference>
<comment type="caution">
    <text evidence="2">The sequence shown here is derived from an EMBL/GenBank/DDBJ whole genome shotgun (WGS) entry which is preliminary data.</text>
</comment>
<proteinExistence type="predicted"/>
<organism evidence="2 3">
    <name type="scientific">Candidatus Scybalocola faecigallinarum</name>
    <dbReference type="NCBI Taxonomy" id="2840941"/>
    <lineage>
        <taxon>Bacteria</taxon>
        <taxon>Bacillati</taxon>
        <taxon>Bacillota</taxon>
        <taxon>Clostridia</taxon>
        <taxon>Lachnospirales</taxon>
        <taxon>Lachnospiraceae</taxon>
        <taxon>Lachnospiraceae incertae sedis</taxon>
        <taxon>Candidatus Scybalocola (ex Gilroy et al. 2021)</taxon>
    </lineage>
</organism>
<evidence type="ECO:0000313" key="2">
    <source>
        <dbReference type="EMBL" id="HIS46039.1"/>
    </source>
</evidence>
<reference evidence="2" key="1">
    <citation type="submission" date="2020-10" db="EMBL/GenBank/DDBJ databases">
        <authorList>
            <person name="Gilroy R."/>
        </authorList>
    </citation>
    <scope>NUCLEOTIDE SEQUENCE</scope>
    <source>
        <strain evidence="2">CHK178-757</strain>
    </source>
</reference>
<reference evidence="2" key="2">
    <citation type="journal article" date="2021" name="PeerJ">
        <title>Extensive microbial diversity within the chicken gut microbiome revealed by metagenomics and culture.</title>
        <authorList>
            <person name="Gilroy R."/>
            <person name="Ravi A."/>
            <person name="Getino M."/>
            <person name="Pursley I."/>
            <person name="Horton D.L."/>
            <person name="Alikhan N.F."/>
            <person name="Baker D."/>
            <person name="Gharbi K."/>
            <person name="Hall N."/>
            <person name="Watson M."/>
            <person name="Adriaenssens E.M."/>
            <person name="Foster-Nyarko E."/>
            <person name="Jarju S."/>
            <person name="Secka A."/>
            <person name="Antonio M."/>
            <person name="Oren A."/>
            <person name="Chaudhuri R.R."/>
            <person name="La Ragione R."/>
            <person name="Hildebrand F."/>
            <person name="Pallen M.J."/>
        </authorList>
    </citation>
    <scope>NUCLEOTIDE SEQUENCE</scope>
    <source>
        <strain evidence="2">CHK178-757</strain>
    </source>
</reference>
<evidence type="ECO:0000256" key="1">
    <source>
        <dbReference type="SAM" id="Phobius"/>
    </source>
</evidence>
<keyword evidence="1" id="KW-0472">Membrane</keyword>